<dbReference type="STRING" id="38654.A0A1U7RNV9"/>
<keyword evidence="3" id="KW-0560">Oxidoreductase</keyword>
<evidence type="ECO:0000256" key="1">
    <source>
        <dbReference type="ARBA" id="ARBA00004496"/>
    </source>
</evidence>
<accession>A0A1U7RNV9</accession>
<reference evidence="5" key="1">
    <citation type="submission" date="2025-08" db="UniProtKB">
        <authorList>
            <consortium name="RefSeq"/>
        </authorList>
    </citation>
    <scope>IDENTIFICATION</scope>
</reference>
<dbReference type="PANTHER" id="PTHR28630:SF29">
    <property type="entry name" value="PROSTAMIDE_PROSTAGLANDIN F SYNTHASE"/>
    <property type="match status" value="1"/>
</dbReference>
<dbReference type="OrthoDB" id="40334at2759"/>
<keyword evidence="2" id="KW-0963">Cytoplasm</keyword>
<proteinExistence type="predicted"/>
<dbReference type="InParanoid" id="A0A1U7RNV9"/>
<evidence type="ECO:0000313" key="5">
    <source>
        <dbReference type="RefSeq" id="XP_006016311.1"/>
    </source>
</evidence>
<keyword evidence="4" id="KW-1185">Reference proteome</keyword>
<dbReference type="InterPro" id="IPR032801">
    <property type="entry name" value="PXL2A/B/C"/>
</dbReference>
<dbReference type="eggNOG" id="KOG4498">
    <property type="taxonomic scope" value="Eukaryota"/>
</dbReference>
<dbReference type="GeneID" id="102371358"/>
<name>A0A1U7RNV9_ALLSI</name>
<organism evidence="4 5">
    <name type="scientific">Alligator sinensis</name>
    <name type="common">Chinese alligator</name>
    <dbReference type="NCBI Taxonomy" id="38654"/>
    <lineage>
        <taxon>Eukaryota</taxon>
        <taxon>Metazoa</taxon>
        <taxon>Chordata</taxon>
        <taxon>Craniata</taxon>
        <taxon>Vertebrata</taxon>
        <taxon>Euteleostomi</taxon>
        <taxon>Archelosauria</taxon>
        <taxon>Archosauria</taxon>
        <taxon>Crocodylia</taxon>
        <taxon>Alligatoridae</taxon>
        <taxon>Alligatorinae</taxon>
        <taxon>Alligator</taxon>
    </lineage>
</organism>
<evidence type="ECO:0000256" key="2">
    <source>
        <dbReference type="ARBA" id="ARBA00022490"/>
    </source>
</evidence>
<dbReference type="PANTHER" id="PTHR28630">
    <property type="match status" value="1"/>
</dbReference>
<dbReference type="Proteomes" id="UP000189705">
    <property type="component" value="Unplaced"/>
</dbReference>
<dbReference type="RefSeq" id="XP_006016311.1">
    <property type="nucleotide sequence ID" value="XM_006016249.1"/>
</dbReference>
<dbReference type="GO" id="GO:0001516">
    <property type="term" value="P:prostaglandin biosynthetic process"/>
    <property type="evidence" value="ECO:0007669"/>
    <property type="project" value="TreeGrafter"/>
</dbReference>
<comment type="subcellular location">
    <subcellularLocation>
        <location evidence="1">Cytoplasm</location>
    </subcellularLocation>
</comment>
<gene>
    <name evidence="5" type="primary">FAM213B</name>
</gene>
<dbReference type="GO" id="GO:0005737">
    <property type="term" value="C:cytoplasm"/>
    <property type="evidence" value="ECO:0007669"/>
    <property type="project" value="UniProtKB-SubCell"/>
</dbReference>
<sequence length="213" mass="23279">MSGPVKSVLEDHGLNAGDAVFCKDAGVELCFLWKDHLCMVLFLRRFGCQVCCWITQDASQLKTLLDSHNARLSGMGPESMGLKEFSDGNYFSGDGVQGNLSGDLLQSGGMLIVSQGGKKVIIHFIQESPGDYVPLEKIVKNLGISANVEGMKPQLVLVQTVKQLSLYSKGGDNLAPSSELLLKPFDREEPVISLGYQEWQQLAQNDKSAENRE</sequence>
<dbReference type="KEGG" id="asn:102371358"/>
<dbReference type="CTD" id="127281"/>
<protein>
    <submittedName>
        <fullName evidence="5">Prostamide/prostaglandin F synthase</fullName>
    </submittedName>
</protein>
<dbReference type="AlphaFoldDB" id="A0A1U7RNV9"/>
<evidence type="ECO:0000256" key="3">
    <source>
        <dbReference type="ARBA" id="ARBA00023002"/>
    </source>
</evidence>
<dbReference type="GO" id="GO:0047017">
    <property type="term" value="F:prostaglandin F synthase activity"/>
    <property type="evidence" value="ECO:0007669"/>
    <property type="project" value="TreeGrafter"/>
</dbReference>
<evidence type="ECO:0000313" key="4">
    <source>
        <dbReference type="Proteomes" id="UP000189705"/>
    </source>
</evidence>